<evidence type="ECO:0000256" key="6">
    <source>
        <dbReference type="SAM" id="MobiDB-lite"/>
    </source>
</evidence>
<dbReference type="RefSeq" id="XP_044967479.1">
    <property type="nucleotide sequence ID" value="XM_045111544.1"/>
</dbReference>
<keyword evidence="9" id="KW-1185">Reference proteome</keyword>
<dbReference type="GO" id="GO:0010629">
    <property type="term" value="P:negative regulation of gene expression"/>
    <property type="evidence" value="ECO:0007669"/>
    <property type="project" value="EnsemblPlants"/>
</dbReference>
<dbReference type="GeneID" id="123427486"/>
<dbReference type="SMR" id="A0A8I6XG30"/>
<dbReference type="GO" id="GO:0003677">
    <property type="term" value="F:DNA binding"/>
    <property type="evidence" value="ECO:0007669"/>
    <property type="project" value="UniProtKB-KW"/>
</dbReference>
<feature type="region of interest" description="Disordered" evidence="6">
    <location>
        <begin position="72"/>
        <end position="102"/>
    </location>
</feature>
<protein>
    <recommendedName>
        <fullName evidence="7">Myb-like domain-containing protein</fullName>
    </recommendedName>
</protein>
<dbReference type="SUPFAM" id="SSF46689">
    <property type="entry name" value="Homeodomain-like"/>
    <property type="match status" value="1"/>
</dbReference>
<dbReference type="GO" id="GO:0003700">
    <property type="term" value="F:DNA-binding transcription factor activity"/>
    <property type="evidence" value="ECO:0007669"/>
    <property type="project" value="InterPro"/>
</dbReference>
<dbReference type="Gramene" id="HORVU.MOREX.r2.2HG0155380.1">
    <property type="protein sequence ID" value="HORVU.MOREX.r2.2HG0155380.1"/>
    <property type="gene ID" value="HORVU.MOREX.r2.2HG0155380"/>
</dbReference>
<evidence type="ECO:0000313" key="8">
    <source>
        <dbReference type="EnsemblPlants" id="HORVU.MOREX.r3.2HG0187690.1"/>
    </source>
</evidence>
<feature type="region of interest" description="Disordered" evidence="6">
    <location>
        <begin position="251"/>
        <end position="278"/>
    </location>
</feature>
<evidence type="ECO:0000256" key="1">
    <source>
        <dbReference type="ARBA" id="ARBA00004123"/>
    </source>
</evidence>
<evidence type="ECO:0000256" key="5">
    <source>
        <dbReference type="ARBA" id="ARBA00023242"/>
    </source>
</evidence>
<dbReference type="InterPro" id="IPR001005">
    <property type="entry name" value="SANT/Myb"/>
</dbReference>
<dbReference type="InterPro" id="IPR046955">
    <property type="entry name" value="PHR1-like"/>
</dbReference>
<dbReference type="FunFam" id="1.10.10.60:FF:000007">
    <property type="entry name" value="Two-component response regulator"/>
    <property type="match status" value="1"/>
</dbReference>
<dbReference type="InterPro" id="IPR009057">
    <property type="entry name" value="Homeodomain-like_sf"/>
</dbReference>
<evidence type="ECO:0000259" key="7">
    <source>
        <dbReference type="Pfam" id="PF00249"/>
    </source>
</evidence>
<dbReference type="PANTHER" id="PTHR31314">
    <property type="entry name" value="MYB FAMILY TRANSCRIPTION FACTOR PHL7-LIKE"/>
    <property type="match status" value="1"/>
</dbReference>
<accession>A0A8I6XG30</accession>
<gene>
    <name evidence="8" type="primary">LOC123427486</name>
</gene>
<dbReference type="NCBIfam" id="TIGR01557">
    <property type="entry name" value="myb_SHAQKYF"/>
    <property type="match status" value="1"/>
</dbReference>
<dbReference type="PANTHER" id="PTHR31314:SF183">
    <property type="entry name" value="MYB FAMILY TRANSCRIPTION FACTOR MOF1"/>
    <property type="match status" value="1"/>
</dbReference>
<dbReference type="InterPro" id="IPR006447">
    <property type="entry name" value="Myb_dom_plants"/>
</dbReference>
<organism evidence="8 9">
    <name type="scientific">Hordeum vulgare subsp. vulgare</name>
    <name type="common">Domesticated barley</name>
    <dbReference type="NCBI Taxonomy" id="112509"/>
    <lineage>
        <taxon>Eukaryota</taxon>
        <taxon>Viridiplantae</taxon>
        <taxon>Streptophyta</taxon>
        <taxon>Embryophyta</taxon>
        <taxon>Tracheophyta</taxon>
        <taxon>Spermatophyta</taxon>
        <taxon>Magnoliopsida</taxon>
        <taxon>Liliopsida</taxon>
        <taxon>Poales</taxon>
        <taxon>Poaceae</taxon>
        <taxon>BOP clade</taxon>
        <taxon>Pooideae</taxon>
        <taxon>Triticodae</taxon>
        <taxon>Triticeae</taxon>
        <taxon>Hordeinae</taxon>
        <taxon>Hordeum</taxon>
    </lineage>
</organism>
<reference evidence="8" key="2">
    <citation type="submission" date="2020-10" db="EMBL/GenBank/DDBJ databases">
        <authorList>
            <person name="Scholz U."/>
            <person name="Mascher M."/>
            <person name="Fiebig A."/>
        </authorList>
    </citation>
    <scope>NUCLEOTIDE SEQUENCE [LARGE SCALE GENOMIC DNA]</scope>
    <source>
        <strain evidence="8">cv. Morex</strain>
    </source>
</reference>
<evidence type="ECO:0000313" key="9">
    <source>
        <dbReference type="Proteomes" id="UP000011116"/>
    </source>
</evidence>
<dbReference type="Proteomes" id="UP000011116">
    <property type="component" value="Chromosome 2H"/>
</dbReference>
<proteinExistence type="predicted"/>
<reference evidence="8" key="3">
    <citation type="submission" date="2022-01" db="UniProtKB">
        <authorList>
            <consortium name="EnsemblPlants"/>
        </authorList>
    </citation>
    <scope>IDENTIFICATION</scope>
    <source>
        <strain evidence="8">subsp. vulgare</strain>
    </source>
</reference>
<feature type="compositionally biased region" description="Low complexity" evidence="6">
    <location>
        <begin position="253"/>
        <end position="278"/>
    </location>
</feature>
<keyword evidence="4" id="KW-0804">Transcription</keyword>
<dbReference type="EnsemblPlants" id="HORVU.MOREX.r3.2HG0187690.1">
    <property type="protein sequence ID" value="HORVU.MOREX.r3.2HG0187690.1"/>
    <property type="gene ID" value="HORVU.MOREX.r3.2HG0187690"/>
</dbReference>
<keyword evidence="3" id="KW-0238">DNA-binding</keyword>
<evidence type="ECO:0000256" key="2">
    <source>
        <dbReference type="ARBA" id="ARBA00023015"/>
    </source>
</evidence>
<dbReference type="GO" id="GO:0010582">
    <property type="term" value="P:floral meristem determinacy"/>
    <property type="evidence" value="ECO:0007669"/>
    <property type="project" value="EnsemblPlants"/>
</dbReference>
<feature type="domain" description="Myb-like" evidence="7">
    <location>
        <begin position="22"/>
        <end position="73"/>
    </location>
</feature>
<reference evidence="9" key="1">
    <citation type="journal article" date="2012" name="Nature">
        <title>A physical, genetic and functional sequence assembly of the barley genome.</title>
        <authorList>
            <consortium name="The International Barley Genome Sequencing Consortium"/>
            <person name="Mayer K.F."/>
            <person name="Waugh R."/>
            <person name="Brown J.W."/>
            <person name="Schulman A."/>
            <person name="Langridge P."/>
            <person name="Platzer M."/>
            <person name="Fincher G.B."/>
            <person name="Muehlbauer G.J."/>
            <person name="Sato K."/>
            <person name="Close T.J."/>
            <person name="Wise R.P."/>
            <person name="Stein N."/>
        </authorList>
    </citation>
    <scope>NUCLEOTIDE SEQUENCE [LARGE SCALE GENOMIC DNA]</scope>
    <source>
        <strain evidence="9">cv. Morex</strain>
    </source>
</reference>
<keyword evidence="5" id="KW-0539">Nucleus</keyword>
<evidence type="ECO:0000256" key="4">
    <source>
        <dbReference type="ARBA" id="ARBA00023163"/>
    </source>
</evidence>
<evidence type="ECO:0000256" key="3">
    <source>
        <dbReference type="ARBA" id="ARBA00023125"/>
    </source>
</evidence>
<dbReference type="AlphaFoldDB" id="A0A8I6XG30"/>
<dbReference type="Pfam" id="PF00249">
    <property type="entry name" value="Myb_DNA-binding"/>
    <property type="match status" value="1"/>
</dbReference>
<dbReference type="Gene3D" id="1.10.10.60">
    <property type="entry name" value="Homeodomain-like"/>
    <property type="match status" value="1"/>
</dbReference>
<comment type="subcellular location">
    <subcellularLocation>
        <location evidence="1">Nucleus</location>
    </subcellularLocation>
</comment>
<dbReference type="Gramene" id="HORVU.MOREX.r3.2HG0187690.1">
    <property type="protein sequence ID" value="HORVU.MOREX.r3.2HG0187690.1"/>
    <property type="gene ID" value="HORVU.MOREX.r3.2HG0187690"/>
</dbReference>
<name>A0A8I6XG30_HORVV</name>
<keyword evidence="2" id="KW-0805">Transcription regulation</keyword>
<sequence>MWSSVKKQQEPVRRYVRSRVPRMQWTAELHSSFLQAIESLGGEPNATPKRVLEAMGVKELTISHVKSHLQMYRGPSTRKDKKEAQPQPQPLQRRHSCAADEQGCGGPKPFMCPPLKRARTTGTVAAHKGMQGSKGISETKTSGAANQYCIDDYMQAMAMERRIKEEGLSGWQRDAAPAAAVSSLQTVGCLEQGSALAGDFKIIKPEARYCYPGLAVKKQDLKEEKPEKDSSGTEQCALSLSLGTDPKCFRAVSSSSPSEGSCIISSSPPRRSSSHCSGHSGYLDAQGVNLELSLSICGS</sequence>
<dbReference type="GO" id="GO:0005634">
    <property type="term" value="C:nucleus"/>
    <property type="evidence" value="ECO:0007669"/>
    <property type="project" value="UniProtKB-SubCell"/>
</dbReference>